<dbReference type="EMBL" id="NEVU01000001">
    <property type="protein sequence ID" value="OZI77311.1"/>
    <property type="molecule type" value="Genomic_DNA"/>
</dbReference>
<evidence type="ECO:0000256" key="1">
    <source>
        <dbReference type="SAM" id="Phobius"/>
    </source>
</evidence>
<comment type="caution">
    <text evidence="4">The sequence shown here is derived from an EMBL/GenBank/DDBJ whole genome shotgun (WGS) entry which is preliminary data.</text>
</comment>
<feature type="domain" description="FecR N-terminal" evidence="3">
    <location>
        <begin position="12"/>
        <end position="53"/>
    </location>
</feature>
<dbReference type="InterPro" id="IPR032623">
    <property type="entry name" value="FecR_N"/>
</dbReference>
<feature type="domain" description="FecR protein" evidence="2">
    <location>
        <begin position="116"/>
        <end position="207"/>
    </location>
</feature>
<proteinExistence type="predicted"/>
<dbReference type="InterPro" id="IPR012373">
    <property type="entry name" value="Ferrdict_sens_TM"/>
</dbReference>
<dbReference type="InterPro" id="IPR006860">
    <property type="entry name" value="FecR"/>
</dbReference>
<gene>
    <name evidence="4" type="ORF">CAL22_01825</name>
</gene>
<keyword evidence="1" id="KW-0812">Transmembrane</keyword>
<organism evidence="4 5">
    <name type="scientific">Bordetella genomosp. 12</name>
    <dbReference type="NCBI Taxonomy" id="463035"/>
    <lineage>
        <taxon>Bacteria</taxon>
        <taxon>Pseudomonadati</taxon>
        <taxon>Pseudomonadota</taxon>
        <taxon>Betaproteobacteria</taxon>
        <taxon>Burkholderiales</taxon>
        <taxon>Alcaligenaceae</taxon>
        <taxon>Bordetella</taxon>
    </lineage>
</organism>
<dbReference type="PIRSF" id="PIRSF018266">
    <property type="entry name" value="FecR"/>
    <property type="match status" value="1"/>
</dbReference>
<reference evidence="5" key="1">
    <citation type="submission" date="2017-05" db="EMBL/GenBank/DDBJ databases">
        <title>Complete and WGS of Bordetella genogroups.</title>
        <authorList>
            <person name="Spilker T."/>
            <person name="Lipuma J."/>
        </authorList>
    </citation>
    <scope>NUCLEOTIDE SEQUENCE [LARGE SCALE GENOMIC DNA]</scope>
    <source>
        <strain evidence="5">AU6712</strain>
    </source>
</reference>
<evidence type="ECO:0000259" key="2">
    <source>
        <dbReference type="Pfam" id="PF04773"/>
    </source>
</evidence>
<dbReference type="AlphaFoldDB" id="A0A261VU69"/>
<keyword evidence="1" id="KW-0472">Membrane</keyword>
<dbReference type="GO" id="GO:0016989">
    <property type="term" value="F:sigma factor antagonist activity"/>
    <property type="evidence" value="ECO:0007669"/>
    <property type="project" value="TreeGrafter"/>
</dbReference>
<feature type="transmembrane region" description="Helical" evidence="1">
    <location>
        <begin position="86"/>
        <end position="105"/>
    </location>
</feature>
<keyword evidence="1" id="KW-1133">Transmembrane helix</keyword>
<protein>
    <submittedName>
        <fullName evidence="4">Histidine kinase</fullName>
    </submittedName>
</protein>
<dbReference type="OrthoDB" id="1100567at2"/>
<dbReference type="Proteomes" id="UP000216429">
    <property type="component" value="Unassembled WGS sequence"/>
</dbReference>
<evidence type="ECO:0000313" key="4">
    <source>
        <dbReference type="EMBL" id="OZI77311.1"/>
    </source>
</evidence>
<dbReference type="Pfam" id="PF04773">
    <property type="entry name" value="FecR"/>
    <property type="match status" value="1"/>
</dbReference>
<dbReference type="RefSeq" id="WP_094809831.1">
    <property type="nucleotide sequence ID" value="NZ_NEVU01000001.1"/>
</dbReference>
<evidence type="ECO:0000259" key="3">
    <source>
        <dbReference type="Pfam" id="PF16220"/>
    </source>
</evidence>
<keyword evidence="5" id="KW-1185">Reference proteome</keyword>
<dbReference type="Gene3D" id="2.60.120.1440">
    <property type="match status" value="1"/>
</dbReference>
<accession>A0A261VU69</accession>
<dbReference type="GO" id="GO:0016301">
    <property type="term" value="F:kinase activity"/>
    <property type="evidence" value="ECO:0007669"/>
    <property type="project" value="UniProtKB-KW"/>
</dbReference>
<keyword evidence="4" id="KW-0418">Kinase</keyword>
<dbReference type="PANTHER" id="PTHR30273">
    <property type="entry name" value="PERIPLASMIC SIGNAL SENSOR AND SIGMA FACTOR ACTIVATOR FECR-RELATED"/>
    <property type="match status" value="1"/>
</dbReference>
<dbReference type="PANTHER" id="PTHR30273:SF2">
    <property type="entry name" value="PROTEIN FECR"/>
    <property type="match status" value="1"/>
</dbReference>
<keyword evidence="4" id="KW-0808">Transferase</keyword>
<dbReference type="Pfam" id="PF16220">
    <property type="entry name" value="DUF4880"/>
    <property type="match status" value="1"/>
</dbReference>
<sequence length="333" mass="36247">MTTAEDDSLAAEAAQWIVQLSADDPGQRTRARAQFEAWKRVDPRHAAAAVAMEGLLGHVRSVRGGAAGSAALASVLGTQSRRRAKTYAAALALACALLIPLWAVLRVYPPAYLMADVRTSTGQWTTQTLADGTRITLNSASAVNLRYDAARRAIELLQGEILVEVAKDAARPFVVETRDGSMRALGTRFVVSREEDDTVLQVLESRVGVQTAQQRRAHSTESTVVHAGEGVRIRADGVSPVTPLDARSIEEAWAQHRLLVDDRPLAEVLDDLSRYRSGSIQYDASAIRHLRISAVLPLDDTDRALQLLAANLPGLRVRKYTPYLVRVDFPGAR</sequence>
<name>A0A261VU69_9BORD</name>
<evidence type="ECO:0000313" key="5">
    <source>
        <dbReference type="Proteomes" id="UP000216429"/>
    </source>
</evidence>